<organism evidence="1 2">
    <name type="scientific">Puccinia graminis f. sp. tritici</name>
    <dbReference type="NCBI Taxonomy" id="56615"/>
    <lineage>
        <taxon>Eukaryota</taxon>
        <taxon>Fungi</taxon>
        <taxon>Dikarya</taxon>
        <taxon>Basidiomycota</taxon>
        <taxon>Pucciniomycotina</taxon>
        <taxon>Pucciniomycetes</taxon>
        <taxon>Pucciniales</taxon>
        <taxon>Pucciniaceae</taxon>
        <taxon>Puccinia</taxon>
    </lineage>
</organism>
<comment type="caution">
    <text evidence="1">The sequence shown here is derived from an EMBL/GenBank/DDBJ whole genome shotgun (WGS) entry which is preliminary data.</text>
</comment>
<dbReference type="AlphaFoldDB" id="A0A5B0Q1K9"/>
<proteinExistence type="predicted"/>
<dbReference type="EMBL" id="VDEP01000308">
    <property type="protein sequence ID" value="KAA1106929.1"/>
    <property type="molecule type" value="Genomic_DNA"/>
</dbReference>
<name>A0A5B0Q1K9_PUCGR</name>
<evidence type="ECO:0000313" key="2">
    <source>
        <dbReference type="Proteomes" id="UP000325313"/>
    </source>
</evidence>
<dbReference type="Proteomes" id="UP000325313">
    <property type="component" value="Unassembled WGS sequence"/>
</dbReference>
<gene>
    <name evidence="1" type="ORF">PGTUg99_010943</name>
</gene>
<protein>
    <submittedName>
        <fullName evidence="1">Uncharacterized protein</fullName>
    </submittedName>
</protein>
<evidence type="ECO:0000313" key="1">
    <source>
        <dbReference type="EMBL" id="KAA1106929.1"/>
    </source>
</evidence>
<sequence>MSDETSCRTSSPTILSGSRYKSIHIHLRDKQFPKKLQPEIVVRFSKEGRGVFDNQTLSCDLLRPPKKPSIQEKKYRQLRDIICSQPCHIPPLQPHSPILQKLSITSSRKTLHSPAGLPGPTPAFL</sequence>
<accession>A0A5B0Q1K9</accession>
<reference evidence="1 2" key="1">
    <citation type="submission" date="2019-05" db="EMBL/GenBank/DDBJ databases">
        <title>Emergence of the Ug99 lineage of the wheat stem rust pathogen through somatic hybridization.</title>
        <authorList>
            <person name="Li F."/>
            <person name="Upadhyaya N.M."/>
            <person name="Sperschneider J."/>
            <person name="Matny O."/>
            <person name="Nguyen-Phuc H."/>
            <person name="Mago R."/>
            <person name="Raley C."/>
            <person name="Miller M.E."/>
            <person name="Silverstein K.A.T."/>
            <person name="Henningsen E."/>
            <person name="Hirsch C.D."/>
            <person name="Visser B."/>
            <person name="Pretorius Z.A."/>
            <person name="Steffenson B.J."/>
            <person name="Schwessinger B."/>
            <person name="Dodds P.N."/>
            <person name="Figueroa M."/>
        </authorList>
    </citation>
    <scope>NUCLEOTIDE SEQUENCE [LARGE SCALE GENOMIC DNA]</scope>
    <source>
        <strain evidence="1 2">Ug99</strain>
    </source>
</reference>